<keyword evidence="4" id="KW-1185">Reference proteome</keyword>
<gene>
    <name evidence="3" type="ORF">J5U18_11640</name>
</gene>
<organism evidence="3 4">
    <name type="scientific">Rhinopithecimicrobium faecis</name>
    <dbReference type="NCBI Taxonomy" id="2820698"/>
    <lineage>
        <taxon>Bacteria</taxon>
        <taxon>Pseudomonadati</taxon>
        <taxon>Bacteroidota</taxon>
        <taxon>Sphingobacteriia</taxon>
        <taxon>Sphingobacteriales</taxon>
        <taxon>Sphingobacteriaceae</taxon>
        <taxon>Rhinopithecimicrobium</taxon>
    </lineage>
</organism>
<protein>
    <submittedName>
        <fullName evidence="3">Ig-like domain-containing protein</fullName>
    </submittedName>
</protein>
<reference evidence="3" key="1">
    <citation type="submission" date="2021-03" db="EMBL/GenBank/DDBJ databases">
        <authorList>
            <person name="Lu T."/>
            <person name="Wang Q."/>
            <person name="Han X."/>
        </authorList>
    </citation>
    <scope>NUCLEOTIDE SEQUENCE</scope>
    <source>
        <strain evidence="3">WQ 2009</strain>
    </source>
</reference>
<evidence type="ECO:0000313" key="4">
    <source>
        <dbReference type="Proteomes" id="UP000679691"/>
    </source>
</evidence>
<evidence type="ECO:0000259" key="2">
    <source>
        <dbReference type="Pfam" id="PF13205"/>
    </source>
</evidence>
<comment type="caution">
    <text evidence="3">The sequence shown here is derived from an EMBL/GenBank/DDBJ whole genome shotgun (WGS) entry which is preliminary data.</text>
</comment>
<proteinExistence type="predicted"/>
<name>A0A8T4HFU8_9SPHI</name>
<dbReference type="AlphaFoldDB" id="A0A8T4HFU8"/>
<accession>A0A8T4HFU8</accession>
<dbReference type="RefSeq" id="WP_353547703.1">
    <property type="nucleotide sequence ID" value="NZ_JAGKSB010000014.1"/>
</dbReference>
<keyword evidence="1" id="KW-0732">Signal</keyword>
<evidence type="ECO:0000256" key="1">
    <source>
        <dbReference type="ARBA" id="ARBA00022729"/>
    </source>
</evidence>
<dbReference type="Pfam" id="PF13205">
    <property type="entry name" value="Big_5"/>
    <property type="match status" value="1"/>
</dbReference>
<sequence>MRNISTDKESGLKHVKTAAIAKLAVLTCFSSVLLLTTRCASIQAPTGGPKDSIAPTIVLESPVNLSRNFKANKIVITLDEFIKLNNQAKEISITPEMDRAPIFKVKKKNLEITLPDSLAENTTYSINFGKGLVDYNESNPILNYSYVFATGDKIDSLSISGNVKSALKNEIEKEAKVLLIPIAQDSIFGKKKANIFTLTDTAGNFKLNNLREGSYRIYALKEKNNDRIYNGTDEEIAFIKDSINLKADVSGINLQLFKGVPTRFRTIDRTLEKDGHILLTFNRRIEDPKIKVLQPSNFATNNRIIYSANQDSAHIFIPKITTDSLKFEVSEGLNILDTVLIKASNTDKLERFIKPLTSIKSSKVDKIKHITLTALTPIESIDKGKIKIFEDSISRTNFQLQIDSLDKNKYHIRYNWKDLKAYELVLEEGAIKGYFGEINKEDKSKFTLDKTNNYGDIYLTFAGIDSTQNYVVELIDEKKERVFNTQVLPKDGKISYLKYPGGKYSIRVIFDENNNGRWDTGDVYKKIQPEKIWYLDRVFTIRANWEQQETITLSN</sequence>
<dbReference type="EMBL" id="JAGKSB010000014">
    <property type="protein sequence ID" value="MBP3944197.1"/>
    <property type="molecule type" value="Genomic_DNA"/>
</dbReference>
<dbReference type="Proteomes" id="UP000679691">
    <property type="component" value="Unassembled WGS sequence"/>
</dbReference>
<dbReference type="InterPro" id="IPR032812">
    <property type="entry name" value="SbsA_Ig"/>
</dbReference>
<evidence type="ECO:0000313" key="3">
    <source>
        <dbReference type="EMBL" id="MBP3944197.1"/>
    </source>
</evidence>
<feature type="domain" description="SbsA Ig-like" evidence="2">
    <location>
        <begin position="51"/>
        <end position="150"/>
    </location>
</feature>